<evidence type="ECO:0000313" key="2">
    <source>
        <dbReference type="EMBL" id="CAG8614616.1"/>
    </source>
</evidence>
<dbReference type="Pfam" id="PF04090">
    <property type="entry name" value="Rrn11"/>
    <property type="match status" value="1"/>
</dbReference>
<name>A0A9N9CT18_9GLOM</name>
<organism evidence="2 3">
    <name type="scientific">Paraglomus brasilianum</name>
    <dbReference type="NCBI Taxonomy" id="144538"/>
    <lineage>
        <taxon>Eukaryota</taxon>
        <taxon>Fungi</taxon>
        <taxon>Fungi incertae sedis</taxon>
        <taxon>Mucoromycota</taxon>
        <taxon>Glomeromycotina</taxon>
        <taxon>Glomeromycetes</taxon>
        <taxon>Paraglomerales</taxon>
        <taxon>Paraglomeraceae</taxon>
        <taxon>Paraglomus</taxon>
    </lineage>
</organism>
<feature type="region of interest" description="Disordered" evidence="1">
    <location>
        <begin position="426"/>
        <end position="465"/>
    </location>
</feature>
<dbReference type="Proteomes" id="UP000789739">
    <property type="component" value="Unassembled WGS sequence"/>
</dbReference>
<dbReference type="OrthoDB" id="2159786at2759"/>
<proteinExistence type="predicted"/>
<dbReference type="GO" id="GO:0001164">
    <property type="term" value="F:RNA polymerase I core promoter sequence-specific DNA binding"/>
    <property type="evidence" value="ECO:0007669"/>
    <property type="project" value="InterPro"/>
</dbReference>
<comment type="caution">
    <text evidence="2">The sequence shown here is derived from an EMBL/GenBank/DDBJ whole genome shotgun (WGS) entry which is preliminary data.</text>
</comment>
<dbReference type="AlphaFoldDB" id="A0A9N9CT18"/>
<reference evidence="2" key="1">
    <citation type="submission" date="2021-06" db="EMBL/GenBank/DDBJ databases">
        <authorList>
            <person name="Kallberg Y."/>
            <person name="Tangrot J."/>
            <person name="Rosling A."/>
        </authorList>
    </citation>
    <scope>NUCLEOTIDE SEQUENCE</scope>
    <source>
        <strain evidence="2">BR232B</strain>
    </source>
</reference>
<keyword evidence="3" id="KW-1185">Reference proteome</keyword>
<feature type="compositionally biased region" description="Acidic residues" evidence="1">
    <location>
        <begin position="453"/>
        <end position="465"/>
    </location>
</feature>
<accession>A0A9N9CT18</accession>
<gene>
    <name evidence="2" type="ORF">PBRASI_LOCUS8362</name>
</gene>
<dbReference type="InterPro" id="IPR007224">
    <property type="entry name" value="TIF_Rrn11"/>
</dbReference>
<sequence>MTTDHSDEFPVKRSNYRIHLYTSINLLHTTILKGNYELAYKILGVLTKCPEVNIKYIWQPILAVLMHLPLQDKNRANFFDRVLFSHRSTNENVLLEFVFYTLKSKGADVALNTFEVYLTTPPYSENPVFLGYVGLLAYVLWHRCSGRLKNENYSSLFESTMETSEEENRMEVCSYEPKYYYTIARQALEASLDLDINNDLFLDTYIKLLVANDEIDKAMSMAKKAFENSDNRLMAHRILLTLLYTYQGTDGEWLSVAKSYHQLDPVGCPEITLLPLIEHYDAVIKRYSVASKNTGNIVSHKIMKAHRSVLKMLLARIEHGDVRWEILKETVKRILHIDTLSPTSLHSLFSSRPYLPGLLFKHRQTDKSVSRQGLFDVIGQYAGPFGYYVVKDEYLTLNYIDKLKEVVVNKGGDIDDIPWEAYKLRKKKSLGKSEQSNNDSESEGESDASYSTNDDDESMEYESCG</sequence>
<protein>
    <submittedName>
        <fullName evidence="2">2391_t:CDS:1</fullName>
    </submittedName>
</protein>
<evidence type="ECO:0000313" key="3">
    <source>
        <dbReference type="Proteomes" id="UP000789739"/>
    </source>
</evidence>
<evidence type="ECO:0000256" key="1">
    <source>
        <dbReference type="SAM" id="MobiDB-lite"/>
    </source>
</evidence>
<dbReference type="GO" id="GO:0001181">
    <property type="term" value="F:RNA polymerase I general transcription initiation factor activity"/>
    <property type="evidence" value="ECO:0007669"/>
    <property type="project" value="InterPro"/>
</dbReference>
<dbReference type="EMBL" id="CAJVPI010001476">
    <property type="protein sequence ID" value="CAG8614616.1"/>
    <property type="molecule type" value="Genomic_DNA"/>
</dbReference>